<protein>
    <submittedName>
        <fullName evidence="2">Uncharacterized protein</fullName>
    </submittedName>
</protein>
<feature type="compositionally biased region" description="Acidic residues" evidence="1">
    <location>
        <begin position="337"/>
        <end position="350"/>
    </location>
</feature>
<evidence type="ECO:0000256" key="1">
    <source>
        <dbReference type="SAM" id="MobiDB-lite"/>
    </source>
</evidence>
<accession>A0A2H3JAB0</accession>
<feature type="compositionally biased region" description="Basic and acidic residues" evidence="1">
    <location>
        <begin position="416"/>
        <end position="437"/>
    </location>
</feature>
<feature type="region of interest" description="Disordered" evidence="1">
    <location>
        <begin position="178"/>
        <end position="228"/>
    </location>
</feature>
<feature type="compositionally biased region" description="Low complexity" evidence="1">
    <location>
        <begin position="563"/>
        <end position="577"/>
    </location>
</feature>
<dbReference type="Proteomes" id="UP000218811">
    <property type="component" value="Unassembled WGS sequence"/>
</dbReference>
<organism evidence="2 3">
    <name type="scientific">Wolfiporia cocos (strain MD-104)</name>
    <name type="common">Brown rot fungus</name>
    <dbReference type="NCBI Taxonomy" id="742152"/>
    <lineage>
        <taxon>Eukaryota</taxon>
        <taxon>Fungi</taxon>
        <taxon>Dikarya</taxon>
        <taxon>Basidiomycota</taxon>
        <taxon>Agaricomycotina</taxon>
        <taxon>Agaricomycetes</taxon>
        <taxon>Polyporales</taxon>
        <taxon>Phaeolaceae</taxon>
        <taxon>Wolfiporia</taxon>
    </lineage>
</organism>
<proteinExistence type="predicted"/>
<feature type="compositionally biased region" description="Polar residues" evidence="1">
    <location>
        <begin position="196"/>
        <end position="207"/>
    </location>
</feature>
<dbReference type="AlphaFoldDB" id="A0A2H3JAB0"/>
<feature type="compositionally biased region" description="Basic and acidic residues" evidence="1">
    <location>
        <begin position="324"/>
        <end position="336"/>
    </location>
</feature>
<dbReference type="OMA" id="YPLHANM"/>
<gene>
    <name evidence="2" type="ORF">WOLCODRAFT_140021</name>
</gene>
<sequence>MPKRPKTPPPADDEPRHLVVYYPYPLHANMELESDRIAFTYWIVSCIGKHNLLALFHKPKSPHMVIIEVRRDYGGFSGLLGEHRWAEFLRKPLEEEKRVVSQVFYCKYSSAREVEKKGWKRVDVVPSWFQLTKEGKPRWVEVNVIVAHPYPRTYLCEVPAEDQTREVLCRPLPVAVFPRPKPPPAAEREPPVGSPEWSNFRQTASSTKPRKAANAAATGPRGNQAYDGSGVSLGVSDISAWGRGPANSPSGVAPLANSPVLNTPSPSSVSSGSSSPWLQGPPGLVHSGSDLSSQPSGSLSDVEGDGEEPFPMQGMPNPAFANAHGDDNELKRHLTYEDGEEGEDEDDDEMFPVNVGQVQVQPMEAMAPENPAVQEPVENLWAGYETTAKVKAEDEWICPVHDKPCKPGICKAAGQRARDKKREEEREKRRAEQEEAKKKKAARLQIDDDDDDDEDEDEYSRRVIRKKKPAPAPVQPQNIPAKPAHLLKKINTEGASGPSAVPPMPAHLAKRTEAAPAGATAPSPGSPAAAQAVPPKPARLSKNDTTKPTASPQTVPSMPARLTKGGAKQAKGKTAGGVPDNTKAVNSAGGWGDIDVRPRTRPGDAASVSSARTWGAISEGPWGNVPNSAERVQPDDAASVSTARTWGAISQGPWRNVPNSAERDQDDDTVSVSTVRTWGMVSEGPWRDVPRGTGQDLPDDVRSVASSRWGNVSEGPWGSVTVSPSGNASNGGAASQLQNASRIGRGNAQQPPVNGQLESKGKGKGKNKGKGKAKAKTTNSPPAGEFQTTTLNWADEVDAEEARAAAGTEQ</sequence>
<feature type="compositionally biased region" description="Low complexity" evidence="1">
    <location>
        <begin position="514"/>
        <end position="533"/>
    </location>
</feature>
<feature type="region of interest" description="Disordered" evidence="1">
    <location>
        <begin position="401"/>
        <end position="810"/>
    </location>
</feature>
<keyword evidence="3" id="KW-1185">Reference proteome</keyword>
<feature type="compositionally biased region" description="Polar residues" evidence="1">
    <location>
        <begin position="546"/>
        <end position="556"/>
    </location>
</feature>
<feature type="compositionally biased region" description="Low complexity" evidence="1">
    <location>
        <begin position="258"/>
        <end position="301"/>
    </location>
</feature>
<reference evidence="2 3" key="1">
    <citation type="journal article" date="2012" name="Science">
        <title>The Paleozoic origin of enzymatic lignin decomposition reconstructed from 31 fungal genomes.</title>
        <authorList>
            <person name="Floudas D."/>
            <person name="Binder M."/>
            <person name="Riley R."/>
            <person name="Barry K."/>
            <person name="Blanchette R.A."/>
            <person name="Henrissat B."/>
            <person name="Martinez A.T."/>
            <person name="Otillar R."/>
            <person name="Spatafora J.W."/>
            <person name="Yadav J.S."/>
            <person name="Aerts A."/>
            <person name="Benoit I."/>
            <person name="Boyd A."/>
            <person name="Carlson A."/>
            <person name="Copeland A."/>
            <person name="Coutinho P.M."/>
            <person name="de Vries R.P."/>
            <person name="Ferreira P."/>
            <person name="Findley K."/>
            <person name="Foster B."/>
            <person name="Gaskell J."/>
            <person name="Glotzer D."/>
            <person name="Gorecki P."/>
            <person name="Heitman J."/>
            <person name="Hesse C."/>
            <person name="Hori C."/>
            <person name="Igarashi K."/>
            <person name="Jurgens J.A."/>
            <person name="Kallen N."/>
            <person name="Kersten P."/>
            <person name="Kohler A."/>
            <person name="Kuees U."/>
            <person name="Kumar T.K.A."/>
            <person name="Kuo A."/>
            <person name="LaButti K."/>
            <person name="Larrondo L.F."/>
            <person name="Lindquist E."/>
            <person name="Ling A."/>
            <person name="Lombard V."/>
            <person name="Lucas S."/>
            <person name="Lundell T."/>
            <person name="Martin R."/>
            <person name="McLaughlin D.J."/>
            <person name="Morgenstern I."/>
            <person name="Morin E."/>
            <person name="Murat C."/>
            <person name="Nagy L.G."/>
            <person name="Nolan M."/>
            <person name="Ohm R.A."/>
            <person name="Patyshakuliyeva A."/>
            <person name="Rokas A."/>
            <person name="Ruiz-Duenas F.J."/>
            <person name="Sabat G."/>
            <person name="Salamov A."/>
            <person name="Samejima M."/>
            <person name="Schmutz J."/>
            <person name="Slot J.C."/>
            <person name="St John F."/>
            <person name="Stenlid J."/>
            <person name="Sun H."/>
            <person name="Sun S."/>
            <person name="Syed K."/>
            <person name="Tsang A."/>
            <person name="Wiebenga A."/>
            <person name="Young D."/>
            <person name="Pisabarro A."/>
            <person name="Eastwood D.C."/>
            <person name="Martin F."/>
            <person name="Cullen D."/>
            <person name="Grigoriev I.V."/>
            <person name="Hibbett D.S."/>
        </authorList>
    </citation>
    <scope>NUCLEOTIDE SEQUENCE [LARGE SCALE GENOMIC DNA]</scope>
    <source>
        <strain evidence="2 3">MD-104</strain>
    </source>
</reference>
<evidence type="ECO:0000313" key="2">
    <source>
        <dbReference type="EMBL" id="PCH35679.1"/>
    </source>
</evidence>
<evidence type="ECO:0000313" key="3">
    <source>
        <dbReference type="Proteomes" id="UP000218811"/>
    </source>
</evidence>
<dbReference type="EMBL" id="KB467854">
    <property type="protein sequence ID" value="PCH35679.1"/>
    <property type="molecule type" value="Genomic_DNA"/>
</dbReference>
<feature type="compositionally biased region" description="Basic residues" evidence="1">
    <location>
        <begin position="762"/>
        <end position="775"/>
    </location>
</feature>
<dbReference type="OrthoDB" id="3243413at2759"/>
<name>A0A2H3JAB0_WOLCO</name>
<feature type="region of interest" description="Disordered" evidence="1">
    <location>
        <begin position="250"/>
        <end position="350"/>
    </location>
</feature>
<feature type="compositionally biased region" description="Acidic residues" evidence="1">
    <location>
        <begin position="447"/>
        <end position="458"/>
    </location>
</feature>
<feature type="compositionally biased region" description="Polar residues" evidence="1">
    <location>
        <begin position="720"/>
        <end position="757"/>
    </location>
</feature>